<feature type="domain" description="Sulfatase-modifying factor enzyme-like" evidence="2">
    <location>
        <begin position="36"/>
        <end position="281"/>
    </location>
</feature>
<dbReference type="PANTHER" id="PTHR23150">
    <property type="entry name" value="SULFATASE MODIFYING FACTOR 1, 2"/>
    <property type="match status" value="1"/>
</dbReference>
<dbReference type="KEGG" id="palk:PSAKL28_18700"/>
<sequence>MNHPLFAAVALGLFSLSAHGAAPTTPGTVFQDCKDCPQMVVVPAGQFVMGAPEDELGREADEGPQHPVTFARPFAVGRYAVTAGQWSAYSKATGATPPDGDTRPGRACKAGKPTYTMGPEQPQVCINYQDMQGYLSWLSKKTGATYRLLSEAEWEYAARAGSSGPFPFPFDKEGEYQISKHANTYGPSDGFSYTAPSGSYPANAFGLYDMHGNVYERVEDCWHENYQGAPGDGSSWTDQGCETRQIRGNDWTEAPIFTRSGNRNTRAPQVLGDWLGFRVARDL</sequence>
<gene>
    <name evidence="3" type="ORF">PSAKL28_18700</name>
</gene>
<proteinExistence type="predicted"/>
<keyword evidence="1" id="KW-0732">Signal</keyword>
<dbReference type="Gene3D" id="3.90.1580.10">
    <property type="entry name" value="paralog of FGE (formylglycine-generating enzyme)"/>
    <property type="match status" value="1"/>
</dbReference>
<protein>
    <submittedName>
        <fullName evidence="3">Chromophore maturation protein PvdO</fullName>
    </submittedName>
</protein>
<dbReference type="InterPro" id="IPR016187">
    <property type="entry name" value="CTDL_fold"/>
</dbReference>
<dbReference type="InterPro" id="IPR051043">
    <property type="entry name" value="Sulfatase_Mod_Factor_Kinase"/>
</dbReference>
<feature type="signal peptide" evidence="1">
    <location>
        <begin position="1"/>
        <end position="20"/>
    </location>
</feature>
<dbReference type="InterPro" id="IPR005532">
    <property type="entry name" value="SUMF_dom"/>
</dbReference>
<dbReference type="Proteomes" id="UP000028931">
    <property type="component" value="Chromosome"/>
</dbReference>
<dbReference type="PANTHER" id="PTHR23150:SF35">
    <property type="entry name" value="BLL6746 PROTEIN"/>
    <property type="match status" value="1"/>
</dbReference>
<dbReference type="OrthoDB" id="9768004at2"/>
<feature type="chain" id="PRO_5001718232" evidence="1">
    <location>
        <begin position="21"/>
        <end position="283"/>
    </location>
</feature>
<reference evidence="3 4" key="1">
    <citation type="submission" date="2014-07" db="EMBL/GenBank/DDBJ databases">
        <authorList>
            <person name="Lee K."/>
            <person name="Lim J.Y."/>
            <person name="Hwang I."/>
        </authorList>
    </citation>
    <scope>NUCLEOTIDE SEQUENCE [LARGE SCALE GENOMIC DNA]</scope>
    <source>
        <strain evidence="3 4">KL28</strain>
    </source>
</reference>
<dbReference type="Pfam" id="PF03781">
    <property type="entry name" value="FGE-sulfatase"/>
    <property type="match status" value="1"/>
</dbReference>
<dbReference type="InterPro" id="IPR042095">
    <property type="entry name" value="SUMF_sf"/>
</dbReference>
<dbReference type="HOGENOM" id="CLU_012431_2_3_6"/>
<accession>A0A077FBC2</accession>
<evidence type="ECO:0000313" key="4">
    <source>
        <dbReference type="Proteomes" id="UP000028931"/>
    </source>
</evidence>
<name>A0A077FBC2_9PSED</name>
<dbReference type="SUPFAM" id="SSF56436">
    <property type="entry name" value="C-type lectin-like"/>
    <property type="match status" value="1"/>
</dbReference>
<evidence type="ECO:0000259" key="2">
    <source>
        <dbReference type="Pfam" id="PF03781"/>
    </source>
</evidence>
<dbReference type="eggNOG" id="COG1262">
    <property type="taxonomic scope" value="Bacteria"/>
</dbReference>
<dbReference type="RefSeq" id="WP_038609431.1">
    <property type="nucleotide sequence ID" value="NZ_CP009048.1"/>
</dbReference>
<dbReference type="GO" id="GO:0120147">
    <property type="term" value="F:formylglycine-generating oxidase activity"/>
    <property type="evidence" value="ECO:0007669"/>
    <property type="project" value="TreeGrafter"/>
</dbReference>
<dbReference type="EMBL" id="CP009048">
    <property type="protein sequence ID" value="AIL61094.1"/>
    <property type="molecule type" value="Genomic_DNA"/>
</dbReference>
<evidence type="ECO:0000313" key="3">
    <source>
        <dbReference type="EMBL" id="AIL61094.1"/>
    </source>
</evidence>
<organism evidence="3 4">
    <name type="scientific">Pseudomonas alkylphenolica</name>
    <dbReference type="NCBI Taxonomy" id="237609"/>
    <lineage>
        <taxon>Bacteria</taxon>
        <taxon>Pseudomonadati</taxon>
        <taxon>Pseudomonadota</taxon>
        <taxon>Gammaproteobacteria</taxon>
        <taxon>Pseudomonadales</taxon>
        <taxon>Pseudomonadaceae</taxon>
        <taxon>Pseudomonas</taxon>
    </lineage>
</organism>
<dbReference type="AlphaFoldDB" id="A0A077FBC2"/>
<evidence type="ECO:0000256" key="1">
    <source>
        <dbReference type="SAM" id="SignalP"/>
    </source>
</evidence>